<evidence type="ECO:0000256" key="1">
    <source>
        <dbReference type="ARBA" id="ARBA00004496"/>
    </source>
</evidence>
<accession>D4H5K3</accession>
<proteinExistence type="predicted"/>
<evidence type="ECO:0000259" key="6">
    <source>
        <dbReference type="PROSITE" id="PS51722"/>
    </source>
</evidence>
<dbReference type="InterPro" id="IPR000795">
    <property type="entry name" value="T_Tr_GTP-bd_dom"/>
</dbReference>
<dbReference type="STRING" id="522772.Dacet_0843"/>
<evidence type="ECO:0000256" key="2">
    <source>
        <dbReference type="ARBA" id="ARBA00022490"/>
    </source>
</evidence>
<dbReference type="Gene3D" id="2.40.30.10">
    <property type="entry name" value="Translation factors"/>
    <property type="match status" value="1"/>
</dbReference>
<dbReference type="InterPro" id="IPR027417">
    <property type="entry name" value="P-loop_NTPase"/>
</dbReference>
<keyword evidence="2" id="KW-0963">Cytoplasm</keyword>
<gene>
    <name evidence="7" type="ordered locus">Dacet_0843</name>
</gene>
<evidence type="ECO:0000313" key="8">
    <source>
        <dbReference type="Proteomes" id="UP000002012"/>
    </source>
</evidence>
<dbReference type="InParanoid" id="D4H5K3"/>
<reference evidence="7 8" key="1">
    <citation type="journal article" date="2010" name="Stand. Genomic Sci.">
        <title>Complete genome sequence of Denitrovibrio acetiphilus type strain (N2460).</title>
        <authorList>
            <person name="Kiss H."/>
            <person name="Lang E."/>
            <person name="Lapidus A."/>
            <person name="Copeland A."/>
            <person name="Nolan M."/>
            <person name="Glavina Del Rio T."/>
            <person name="Chen F."/>
            <person name="Lucas S."/>
            <person name="Tice H."/>
            <person name="Cheng J.F."/>
            <person name="Han C."/>
            <person name="Goodwin L."/>
            <person name="Pitluck S."/>
            <person name="Liolios K."/>
            <person name="Pati A."/>
            <person name="Ivanova N."/>
            <person name="Mavromatis K."/>
            <person name="Chen A."/>
            <person name="Palaniappan K."/>
            <person name="Land M."/>
            <person name="Hauser L."/>
            <person name="Chang Y.J."/>
            <person name="Jeffries C.D."/>
            <person name="Detter J.C."/>
            <person name="Brettin T."/>
            <person name="Spring S."/>
            <person name="Rohde M."/>
            <person name="Goker M."/>
            <person name="Woyke T."/>
            <person name="Bristow J."/>
            <person name="Eisen J.A."/>
            <person name="Markowitz V."/>
            <person name="Hugenholtz P."/>
            <person name="Kyrpides N.C."/>
            <person name="Klenk H.P."/>
        </authorList>
    </citation>
    <scope>NUCLEOTIDE SEQUENCE [LARGE SCALE GENOMIC DNA]</scope>
    <source>
        <strain evidence="8">DSM 12809 / NBRC 114555 / N2460</strain>
    </source>
</reference>
<dbReference type="InterPro" id="IPR036390">
    <property type="entry name" value="WH_DNA-bd_sf"/>
</dbReference>
<organism evidence="7 8">
    <name type="scientific">Denitrovibrio acetiphilus (strain DSM 12809 / NBRC 114555 / N2460)</name>
    <dbReference type="NCBI Taxonomy" id="522772"/>
    <lineage>
        <taxon>Bacteria</taxon>
        <taxon>Pseudomonadati</taxon>
        <taxon>Deferribacterota</taxon>
        <taxon>Deferribacteres</taxon>
        <taxon>Deferribacterales</taxon>
        <taxon>Geovibrionaceae</taxon>
        <taxon>Denitrovibrio</taxon>
    </lineage>
</organism>
<dbReference type="PROSITE" id="PS00301">
    <property type="entry name" value="G_TR_1"/>
    <property type="match status" value="1"/>
</dbReference>
<dbReference type="KEGG" id="dap:Dacet_0843"/>
<evidence type="ECO:0000256" key="5">
    <source>
        <dbReference type="ARBA" id="ARBA00023134"/>
    </source>
</evidence>
<evidence type="ECO:0000256" key="4">
    <source>
        <dbReference type="ARBA" id="ARBA00022917"/>
    </source>
</evidence>
<evidence type="ECO:0000256" key="3">
    <source>
        <dbReference type="ARBA" id="ARBA00022741"/>
    </source>
</evidence>
<dbReference type="Pfam" id="PF09107">
    <property type="entry name" value="WHD_3rd_SelB"/>
    <property type="match status" value="1"/>
</dbReference>
<dbReference type="Proteomes" id="UP000002012">
    <property type="component" value="Chromosome"/>
</dbReference>
<sequence length="617" mass="69100">MKKSLIFGTAGHIDHGKSSLVLALTGKDPDRLKAEKEKGITIELGFAGMETEQANISFVDVPGHEGLIKTMIAGSVGFDSVLFCVDSREGVRQQTIEHYNIIRTIGVRYCVVALTKTDIASPEQIQSAENGVRKLFAACAIKISDIVHTNINDQKSIEKLREAIGRCSTKIHQKIQKRCYVVRADRVFSIKGSGTVVTGTSLFGQVAPDTLLFNIRNMKAARIKAIQVHDKTVKKSVAGERTAINLPDFSIDDVNRGDILSDNKNIISTRGIFANITVFEGLHEKVSLRHNKTYSIYIGALSCEGKLLFYDNKKLAAGERANCFIRLDRPVIPYFDEPLIIRSASPQMSIAGGRVLGIEETFPDRKFAGEILNYLSVHDYDNALKKAVEIFHCGIKLPEPIQFSGLIRNELAMKLAQLNIANFQGFILDSRNLETFVENTIQSLNKKGVLAISKIQHTCEQLPDPVRFDIINRIIERAQKQDYIFDGQTLKKREKDPFEELAISVLNQMKSDPLMSNSTLLSEKMNIPVNQVQKCLHYLCNRSLAKNIEGNNHVTMELLNSFIEKASFECKKNGHVDLTAMKNHFGLPRKLLVPLMEQLDKTGLFVNKDNKRMLKIK</sequence>
<dbReference type="InterPro" id="IPR015191">
    <property type="entry name" value="SelB_WHD4"/>
</dbReference>
<keyword evidence="5" id="KW-0342">GTP-binding</keyword>
<dbReference type="eggNOG" id="COG3276">
    <property type="taxonomic scope" value="Bacteria"/>
</dbReference>
<feature type="domain" description="Tr-type G" evidence="6">
    <location>
        <begin position="2"/>
        <end position="234"/>
    </location>
</feature>
<dbReference type="InterPro" id="IPR004535">
    <property type="entry name" value="Transl_elong_SelB"/>
</dbReference>
<evidence type="ECO:0000313" key="7">
    <source>
        <dbReference type="EMBL" id="ADD67623.1"/>
    </source>
</evidence>
<dbReference type="InterPro" id="IPR009001">
    <property type="entry name" value="Transl_elong_EF1A/Init_IF2_C"/>
</dbReference>
<dbReference type="HOGENOM" id="CLU_023030_3_0_0"/>
<dbReference type="FunCoup" id="D4H5K3">
    <property type="interactions" value="105"/>
</dbReference>
<dbReference type="NCBIfam" id="TIGR00475">
    <property type="entry name" value="selB"/>
    <property type="match status" value="1"/>
</dbReference>
<comment type="subcellular location">
    <subcellularLocation>
        <location evidence="1">Cytoplasm</location>
    </subcellularLocation>
</comment>
<dbReference type="PaxDb" id="522772-Dacet_0843"/>
<dbReference type="SUPFAM" id="SSF50465">
    <property type="entry name" value="EF-Tu/eEF-1alpha/eIF2-gamma C-terminal domain"/>
    <property type="match status" value="1"/>
</dbReference>
<dbReference type="GO" id="GO:0003924">
    <property type="term" value="F:GTPase activity"/>
    <property type="evidence" value="ECO:0007669"/>
    <property type="project" value="InterPro"/>
</dbReference>
<dbReference type="PANTHER" id="PTHR43721">
    <property type="entry name" value="ELONGATION FACTOR TU-RELATED"/>
    <property type="match status" value="1"/>
</dbReference>
<dbReference type="Pfam" id="PF00009">
    <property type="entry name" value="GTP_EFTU"/>
    <property type="match status" value="1"/>
</dbReference>
<dbReference type="AlphaFoldDB" id="D4H5K3"/>
<dbReference type="GO" id="GO:0003723">
    <property type="term" value="F:RNA binding"/>
    <property type="evidence" value="ECO:0007669"/>
    <property type="project" value="InterPro"/>
</dbReference>
<keyword evidence="3" id="KW-0547">Nucleotide-binding</keyword>
<dbReference type="RefSeq" id="WP_013010154.1">
    <property type="nucleotide sequence ID" value="NC_013943.1"/>
</dbReference>
<dbReference type="SUPFAM" id="SSF52540">
    <property type="entry name" value="P-loop containing nucleoside triphosphate hydrolases"/>
    <property type="match status" value="1"/>
</dbReference>
<dbReference type="InterPro" id="IPR009000">
    <property type="entry name" value="Transl_B-barrel_sf"/>
</dbReference>
<dbReference type="GO" id="GO:0001514">
    <property type="term" value="P:selenocysteine incorporation"/>
    <property type="evidence" value="ECO:0007669"/>
    <property type="project" value="InterPro"/>
</dbReference>
<dbReference type="EMBL" id="CP001968">
    <property type="protein sequence ID" value="ADD67623.1"/>
    <property type="molecule type" value="Genomic_DNA"/>
</dbReference>
<dbReference type="GO" id="GO:0005737">
    <property type="term" value="C:cytoplasm"/>
    <property type="evidence" value="ECO:0007669"/>
    <property type="project" value="UniProtKB-SubCell"/>
</dbReference>
<dbReference type="SUPFAM" id="SSF50447">
    <property type="entry name" value="Translation proteins"/>
    <property type="match status" value="1"/>
</dbReference>
<dbReference type="InterPro" id="IPR050055">
    <property type="entry name" value="EF-Tu_GTPase"/>
</dbReference>
<dbReference type="Gene3D" id="1.10.10.10">
    <property type="entry name" value="Winged helix-like DNA-binding domain superfamily/Winged helix DNA-binding domain"/>
    <property type="match status" value="1"/>
</dbReference>
<dbReference type="PANTHER" id="PTHR43721:SF11">
    <property type="entry name" value="SELENOCYSTEINE-SPECIFIC ELONGATION FACTOR"/>
    <property type="match status" value="1"/>
</dbReference>
<keyword evidence="8" id="KW-1185">Reference proteome</keyword>
<dbReference type="PROSITE" id="PS51722">
    <property type="entry name" value="G_TR_2"/>
    <property type="match status" value="1"/>
</dbReference>
<dbReference type="Gene3D" id="3.40.50.300">
    <property type="entry name" value="P-loop containing nucleotide triphosphate hydrolases"/>
    <property type="match status" value="1"/>
</dbReference>
<keyword evidence="4" id="KW-0648">Protein biosynthesis</keyword>
<dbReference type="SUPFAM" id="SSF46785">
    <property type="entry name" value="Winged helix' DNA-binding domain"/>
    <property type="match status" value="1"/>
</dbReference>
<dbReference type="GO" id="GO:0003746">
    <property type="term" value="F:translation elongation factor activity"/>
    <property type="evidence" value="ECO:0007669"/>
    <property type="project" value="UniProtKB-KW"/>
</dbReference>
<protein>
    <submittedName>
        <fullName evidence="7">Selenocysteine-specific translation elongation factor</fullName>
    </submittedName>
</protein>
<dbReference type="InterPro" id="IPR036388">
    <property type="entry name" value="WH-like_DNA-bd_sf"/>
</dbReference>
<keyword evidence="7" id="KW-0251">Elongation factor</keyword>
<dbReference type="GO" id="GO:0005525">
    <property type="term" value="F:GTP binding"/>
    <property type="evidence" value="ECO:0007669"/>
    <property type="project" value="UniProtKB-KW"/>
</dbReference>
<dbReference type="InterPro" id="IPR031157">
    <property type="entry name" value="G_TR_CS"/>
</dbReference>
<name>D4H5K3_DENA2</name>